<dbReference type="SUPFAM" id="SSF53383">
    <property type="entry name" value="PLP-dependent transferases"/>
    <property type="match status" value="1"/>
</dbReference>
<feature type="non-terminal residue" evidence="1">
    <location>
        <position position="109"/>
    </location>
</feature>
<dbReference type="Gene3D" id="3.90.1150.110">
    <property type="match status" value="1"/>
</dbReference>
<organism evidence="1">
    <name type="scientific">marine metagenome</name>
    <dbReference type="NCBI Taxonomy" id="408172"/>
    <lineage>
        <taxon>unclassified sequences</taxon>
        <taxon>metagenomes</taxon>
        <taxon>ecological metagenomes</taxon>
    </lineage>
</organism>
<feature type="non-terminal residue" evidence="1">
    <location>
        <position position="1"/>
    </location>
</feature>
<dbReference type="InterPro" id="IPR015424">
    <property type="entry name" value="PyrdxlP-dep_Trfase"/>
</dbReference>
<gene>
    <name evidence="1" type="ORF">METZ01_LOCUS165097</name>
</gene>
<dbReference type="AlphaFoldDB" id="A0A382BG83"/>
<evidence type="ECO:0000313" key="1">
    <source>
        <dbReference type="EMBL" id="SVB12243.1"/>
    </source>
</evidence>
<sequence length="109" mass="11755">VRSVLKEVRSGILERSELPDDISEEVLVQRVKSDIENPDMPTIQPVINATGIVLHDAVRGAMVTDVVRNAMIEAQRPGITDVEARAEKVLCEITGADAACLLHSDLGAL</sequence>
<reference evidence="1" key="1">
    <citation type="submission" date="2018-05" db="EMBL/GenBank/DDBJ databases">
        <authorList>
            <person name="Lanie J.A."/>
            <person name="Ng W.-L."/>
            <person name="Kazmierczak K.M."/>
            <person name="Andrzejewski T.M."/>
            <person name="Davidsen T.M."/>
            <person name="Wayne K.J."/>
            <person name="Tettelin H."/>
            <person name="Glass J.I."/>
            <person name="Rusch D."/>
            <person name="Podicherti R."/>
            <person name="Tsui H.-C.T."/>
            <person name="Winkler M.E."/>
        </authorList>
    </citation>
    <scope>NUCLEOTIDE SEQUENCE</scope>
</reference>
<proteinExistence type="predicted"/>
<dbReference type="EMBL" id="UINC01029470">
    <property type="protein sequence ID" value="SVB12243.1"/>
    <property type="molecule type" value="Genomic_DNA"/>
</dbReference>
<protein>
    <submittedName>
        <fullName evidence="1">Uncharacterized protein</fullName>
    </submittedName>
</protein>
<accession>A0A382BG83</accession>
<name>A0A382BG83_9ZZZZ</name>